<organism evidence="2 3">
    <name type="scientific">Arabis alpina</name>
    <name type="common">Alpine rock-cress</name>
    <dbReference type="NCBI Taxonomy" id="50452"/>
    <lineage>
        <taxon>Eukaryota</taxon>
        <taxon>Viridiplantae</taxon>
        <taxon>Streptophyta</taxon>
        <taxon>Embryophyta</taxon>
        <taxon>Tracheophyta</taxon>
        <taxon>Spermatophyta</taxon>
        <taxon>Magnoliopsida</taxon>
        <taxon>eudicotyledons</taxon>
        <taxon>Gunneridae</taxon>
        <taxon>Pentapetalae</taxon>
        <taxon>rosids</taxon>
        <taxon>malvids</taxon>
        <taxon>Brassicales</taxon>
        <taxon>Brassicaceae</taxon>
        <taxon>Arabideae</taxon>
        <taxon>Arabis</taxon>
    </lineage>
</organism>
<feature type="compositionally biased region" description="Polar residues" evidence="1">
    <location>
        <begin position="668"/>
        <end position="678"/>
    </location>
</feature>
<proteinExistence type="predicted"/>
<feature type="compositionally biased region" description="Basic and acidic residues" evidence="1">
    <location>
        <begin position="758"/>
        <end position="775"/>
    </location>
</feature>
<name>A0A087G9L6_ARAAL</name>
<feature type="compositionally biased region" description="Basic and acidic residues" evidence="1">
    <location>
        <begin position="576"/>
        <end position="623"/>
    </location>
</feature>
<feature type="region of interest" description="Disordered" evidence="1">
    <location>
        <begin position="570"/>
        <end position="775"/>
    </location>
</feature>
<protein>
    <submittedName>
        <fullName evidence="2">Uncharacterized protein</fullName>
    </submittedName>
</protein>
<dbReference type="AlphaFoldDB" id="A0A087G9L6"/>
<feature type="compositionally biased region" description="Acidic residues" evidence="1">
    <location>
        <begin position="703"/>
        <end position="714"/>
    </location>
</feature>
<gene>
    <name evidence="2" type="ordered locus">AALP_Aa8g265600</name>
</gene>
<feature type="region of interest" description="Disordered" evidence="1">
    <location>
        <begin position="382"/>
        <end position="420"/>
    </location>
</feature>
<evidence type="ECO:0000313" key="2">
    <source>
        <dbReference type="EMBL" id="KFK26568.1"/>
    </source>
</evidence>
<dbReference type="EMBL" id="CM002876">
    <property type="protein sequence ID" value="KFK26568.1"/>
    <property type="molecule type" value="Genomic_DNA"/>
</dbReference>
<evidence type="ECO:0000256" key="1">
    <source>
        <dbReference type="SAM" id="MobiDB-lite"/>
    </source>
</evidence>
<dbReference type="Gramene" id="KFK26568">
    <property type="protein sequence ID" value="KFK26568"/>
    <property type="gene ID" value="AALP_AA8G265600"/>
</dbReference>
<sequence length="775" mass="85046">MNPREVALSLGLDFDGTGRVSDGVGDVAVDTLTSQGGLTTTRVSAGTLCPDGTDRVVVGDDVEETPASRGDLTLMRATSGTPCPDATDAPMPTLDANALEIPTNPGRHVEAEVPGNRNEASSVEIDDEDTLDEVQKTKKAALKQRVKIRPNPPGSTLSKETSLQRLREKCGISEEIVLVVLSPADRVDTLPPGHLTLFENYFDQCLFWFPLSAFLMRYLATQNTCLAQINPRGIRHLINFYVLSREWGVDISIEYLSSLLDFRVRGRSDELKHSVTNTSGMALIAGFPSKDDHFDDRFFFVEISEKTVEADCIVKPIFPEISTKFVTAMHKELSSGNGNWKKSFSWKKIKRALSVEIISGKILGRGRQRVSSREQVALEAAAAQKATRSSGTDVPKAVVPRPRRPPKTSATSTLLPPPSLTPDEFAMRHRLSAERAHISSGKGKEIDGGTPSKRCIVNTYHATVVERGFGERCCCATDSELSVAKEANAVLQSRLEELTEQKWVLDRDVFSMQKIKKDCDAKLAKLKSSPKIGEAVAKARDGMARSFAGPVSEVARIRPPQFGARRRVLKASYSEEPPRRDPYTMTDERRITDPKDVGLRDLEDGEIQTDRSICEDQTAHDDPPPAAPTRVNPSSEKSKATSLLPELMQKMSATLDALKPAPRLDPVGSSNRPRQQHPSADAKDGLSVLLAHARREEAKIGDEPIEVDDDDEDLDRQVVPDTELTEPEDARQAAGKGRNTYHRQAASQEFPTVNDDGLAGRDVNHAELPELEAAR</sequence>
<feature type="compositionally biased region" description="Basic and acidic residues" evidence="1">
    <location>
        <begin position="693"/>
        <end position="702"/>
    </location>
</feature>
<keyword evidence="3" id="KW-1185">Reference proteome</keyword>
<evidence type="ECO:0000313" key="3">
    <source>
        <dbReference type="Proteomes" id="UP000029120"/>
    </source>
</evidence>
<dbReference type="Proteomes" id="UP000029120">
    <property type="component" value="Chromosome 8"/>
</dbReference>
<reference evidence="3" key="1">
    <citation type="journal article" date="2015" name="Nat. Plants">
        <title>Genome expansion of Arabis alpina linked with retrotransposition and reduced symmetric DNA methylation.</title>
        <authorList>
            <person name="Willing E.M."/>
            <person name="Rawat V."/>
            <person name="Mandakova T."/>
            <person name="Maumus F."/>
            <person name="James G.V."/>
            <person name="Nordstroem K.J."/>
            <person name="Becker C."/>
            <person name="Warthmann N."/>
            <person name="Chica C."/>
            <person name="Szarzynska B."/>
            <person name="Zytnicki M."/>
            <person name="Albani M.C."/>
            <person name="Kiefer C."/>
            <person name="Bergonzi S."/>
            <person name="Castaings L."/>
            <person name="Mateos J.L."/>
            <person name="Berns M.C."/>
            <person name="Bujdoso N."/>
            <person name="Piofczyk T."/>
            <person name="de Lorenzo L."/>
            <person name="Barrero-Sicilia C."/>
            <person name="Mateos I."/>
            <person name="Piednoel M."/>
            <person name="Hagmann J."/>
            <person name="Chen-Min-Tao R."/>
            <person name="Iglesias-Fernandez R."/>
            <person name="Schuster S.C."/>
            <person name="Alonso-Blanco C."/>
            <person name="Roudier F."/>
            <person name="Carbonero P."/>
            <person name="Paz-Ares J."/>
            <person name="Davis S.J."/>
            <person name="Pecinka A."/>
            <person name="Quesneville H."/>
            <person name="Colot V."/>
            <person name="Lysak M.A."/>
            <person name="Weigel D."/>
            <person name="Coupland G."/>
            <person name="Schneeberger K."/>
        </authorList>
    </citation>
    <scope>NUCLEOTIDE SEQUENCE [LARGE SCALE GENOMIC DNA]</scope>
    <source>
        <strain evidence="3">cv. Pajares</strain>
    </source>
</reference>
<accession>A0A087G9L6</accession>
<dbReference type="OrthoDB" id="1114078at2759"/>